<accession>A0AAW2FW17</accession>
<feature type="chain" id="PRO_5043811260" evidence="2">
    <location>
        <begin position="23"/>
        <end position="1652"/>
    </location>
</feature>
<evidence type="ECO:0000256" key="2">
    <source>
        <dbReference type="SAM" id="SignalP"/>
    </source>
</evidence>
<feature type="compositionally biased region" description="Basic and acidic residues" evidence="1">
    <location>
        <begin position="956"/>
        <end position="971"/>
    </location>
</feature>
<feature type="compositionally biased region" description="Basic and acidic residues" evidence="1">
    <location>
        <begin position="715"/>
        <end position="735"/>
    </location>
</feature>
<evidence type="ECO:0000256" key="1">
    <source>
        <dbReference type="SAM" id="MobiDB-lite"/>
    </source>
</evidence>
<keyword evidence="4" id="KW-1185">Reference proteome</keyword>
<feature type="region of interest" description="Disordered" evidence="1">
    <location>
        <begin position="357"/>
        <end position="377"/>
    </location>
</feature>
<feature type="region of interest" description="Disordered" evidence="1">
    <location>
        <begin position="715"/>
        <end position="738"/>
    </location>
</feature>
<comment type="caution">
    <text evidence="3">The sequence shown here is derived from an EMBL/GenBank/DDBJ whole genome shotgun (WGS) entry which is preliminary data.</text>
</comment>
<organism evidence="3 4">
    <name type="scientific">Cardiocondyla obscurior</name>
    <dbReference type="NCBI Taxonomy" id="286306"/>
    <lineage>
        <taxon>Eukaryota</taxon>
        <taxon>Metazoa</taxon>
        <taxon>Ecdysozoa</taxon>
        <taxon>Arthropoda</taxon>
        <taxon>Hexapoda</taxon>
        <taxon>Insecta</taxon>
        <taxon>Pterygota</taxon>
        <taxon>Neoptera</taxon>
        <taxon>Endopterygota</taxon>
        <taxon>Hymenoptera</taxon>
        <taxon>Apocrita</taxon>
        <taxon>Aculeata</taxon>
        <taxon>Formicoidea</taxon>
        <taxon>Formicidae</taxon>
        <taxon>Myrmicinae</taxon>
        <taxon>Cardiocondyla</taxon>
    </lineage>
</organism>
<evidence type="ECO:0000313" key="3">
    <source>
        <dbReference type="EMBL" id="KAL0119477.1"/>
    </source>
</evidence>
<feature type="region of interest" description="Disordered" evidence="1">
    <location>
        <begin position="952"/>
        <end position="984"/>
    </location>
</feature>
<reference evidence="3 4" key="1">
    <citation type="submission" date="2023-03" db="EMBL/GenBank/DDBJ databases">
        <title>High recombination rates correlate with genetic variation in Cardiocondyla obscurior ants.</title>
        <authorList>
            <person name="Errbii M."/>
        </authorList>
    </citation>
    <scope>NUCLEOTIDE SEQUENCE [LARGE SCALE GENOMIC DNA]</scope>
    <source>
        <strain evidence="3">Alpha-2009</strain>
        <tissue evidence="3">Whole body</tissue>
    </source>
</reference>
<feature type="signal peptide" evidence="2">
    <location>
        <begin position="1"/>
        <end position="22"/>
    </location>
</feature>
<name>A0AAW2FW17_9HYME</name>
<evidence type="ECO:0000313" key="4">
    <source>
        <dbReference type="Proteomes" id="UP001430953"/>
    </source>
</evidence>
<sequence length="1652" mass="188140">MPVINVRITLWLFILLVYRACSEEASTTKIVDNADSSKSRLSTVLPYQSLNDDERIAKDNLNRSLVLQKPLTQTQSKREELKETVEKRKRCGTHQKNRLLSSTKKDRNNRVTTTDKSINLKTLKENSNGAIKDAKNSLEKSKVTAKRTLAKAPENEIFLRIPADDLNTKDVIINLKSQERANKCNTEKCICRCKEENCRSSSKENYLGTSSFSEINESERPNNRKLKIFENTKPDNLQQKLLTSLDESSHESSLPNLINQFPIQSYQDKINFFSIPILYGVIPNVPPYVVKKEGKYINVGIPFTSFEDRPDSLVEKNQPIDHKNPCTCLSLIDKQENENSTPAASSSENYVDVTITTETTNSKPDNPISQTEKNEEYNSKLITEIPNVDSSINSDTEINLVSDYSTDTIKASTTVSSFNLNEITPKTENFTNQIEKNSDNNLSKFETSSEDYSDAKDASSFIIGINDETLIDIEECIQLYGRNVCVLSATSPKMFPKPAVQKMPFKYSTVKIPEYITKTSVEKETTLNSIDHLDKLKTTNSHFASESFNGIDESNDDLINKYTELTTKLNNEASFRESHQFPESAKQTSKPEVKYDEIKSFNKIINTHTSTNPIIDETTKSEKIKLEKSKSQTIKLSLNPNTEEIESTTLNEGFHYSDANFEKKISQEPSSIETTTIKSNIENNFKKEAEKNIVGTTVRSEEISQERPTTMEYFDDKKSSKSSCKEDVSRLEPPKDSSTNKLPFCDNTLLLNSIRKIINDFALDPRLNKIKDLDEDILQAQGKNLLPEILQIPNLKNILSVPRIENTIVEKVKDVLSRVTSISREKFTNNWSHGIIKNTLHSILDALSGIRHKHPSMTLEERQFKNGQWGTKLVTLAPISKQQLSKEIPETLRDRIKSLLGSPAIASQADNRIVQNIIVESVKSNLTNNGDEQIDDSIIQVLNNILQALKNSKGTDAPKKNNQDTSDKDVDITFSQNMPANNHEIEIEREKEATSKPTVKMEENIEGFKQIKNINVQDNTKKKLVEPKITYHKAISQNNPKILAILEPNFTTGQYVNNYRIDEETVQDTTIANFLQETLPNYAQESDGMFAKNVGETKNIEENVKHTSNEYTSNEYSTEINPLIILERIKFNLPPTKYYSPKILKYVTNHQIDDKSIKITTASTNFKQETSTNYAQILQNEANAKNVEDEIKDTSAASRDNFISSLANKNVLESQENSQENCTVDNIIKTQEITEEVQPMQTYAKATHLKTKEAIVSSTESFLKNDNESSQLFPSSAAPDNISELLNSQLYYVSDGIKLPLEITKLEDGSYALSISKNICEQILTKKCPCCVPLQGYVVRSLENPQQKENMQATTSTTLEIKHQDNIKDHHLAQPLSTVAFSTLTRRNALRIQKSKEREEKINSNHLQKKTDDNLEIFSIPVADFVKKYNLIRNFNIEETEHKYSNKSEEEQPVIRKTNELFHESDDDTTELNNLKNIREKKNIPNINSPTFPTIRRFLNLRKNSKELGGRKGNAEINQTKISPKSKLRQANNIQNINIVQKIKSENQERIKPVLKEINTSEESKKSSDGIKWTKISNIAEGSAEFFREKEGKELAAMELNDNKYDVPKINYFNENLEKPYRYQRNTNNVRNKRTELVKSMLYWFKNLLTNE</sequence>
<dbReference type="EMBL" id="JADYXP020000007">
    <property type="protein sequence ID" value="KAL0119477.1"/>
    <property type="molecule type" value="Genomic_DNA"/>
</dbReference>
<proteinExistence type="predicted"/>
<gene>
    <name evidence="3" type="ORF">PUN28_007759</name>
</gene>
<protein>
    <submittedName>
        <fullName evidence="3">Uncharacterized protein</fullName>
    </submittedName>
</protein>
<keyword evidence="2" id="KW-0732">Signal</keyword>
<dbReference type="Proteomes" id="UP001430953">
    <property type="component" value="Unassembled WGS sequence"/>
</dbReference>
<feature type="compositionally biased region" description="Polar residues" evidence="1">
    <location>
        <begin position="357"/>
        <end position="371"/>
    </location>
</feature>